<dbReference type="GO" id="GO:0006351">
    <property type="term" value="P:DNA-templated transcription"/>
    <property type="evidence" value="ECO:0007669"/>
    <property type="project" value="InterPro"/>
</dbReference>
<comment type="catalytic activity">
    <reaction evidence="7">
        <text>RNA(n) + a ribonucleoside 5'-triphosphate = RNA(n+1) + diphosphate</text>
        <dbReference type="Rhea" id="RHEA:21248"/>
        <dbReference type="Rhea" id="RHEA-COMP:14527"/>
        <dbReference type="Rhea" id="RHEA-COMP:17342"/>
        <dbReference type="ChEBI" id="CHEBI:33019"/>
        <dbReference type="ChEBI" id="CHEBI:61557"/>
        <dbReference type="ChEBI" id="CHEBI:140395"/>
        <dbReference type="EC" id="2.7.7.6"/>
    </reaction>
</comment>
<reference evidence="10 11" key="1">
    <citation type="journal article" date="2009" name="Nat. Genet.">
        <title>The genome of the cucumber, Cucumis sativus L.</title>
        <authorList>
            <person name="Huang S."/>
            <person name="Li R."/>
            <person name="Zhang Z."/>
            <person name="Li L."/>
            <person name="Gu X."/>
            <person name="Fan W."/>
            <person name="Lucas W.J."/>
            <person name="Wang X."/>
            <person name="Xie B."/>
            <person name="Ni P."/>
            <person name="Ren Y."/>
            <person name="Zhu H."/>
            <person name="Li J."/>
            <person name="Lin K."/>
            <person name="Jin W."/>
            <person name="Fei Z."/>
            <person name="Li G."/>
            <person name="Staub J."/>
            <person name="Kilian A."/>
            <person name="van der Vossen E.A."/>
            <person name="Wu Y."/>
            <person name="Guo J."/>
            <person name="He J."/>
            <person name="Jia Z."/>
            <person name="Ren Y."/>
            <person name="Tian G."/>
            <person name="Lu Y."/>
            <person name="Ruan J."/>
            <person name="Qian W."/>
            <person name="Wang M."/>
            <person name="Huang Q."/>
            <person name="Li B."/>
            <person name="Xuan Z."/>
            <person name="Cao J."/>
            <person name="Asan"/>
            <person name="Wu Z."/>
            <person name="Zhang J."/>
            <person name="Cai Q."/>
            <person name="Bai Y."/>
            <person name="Zhao B."/>
            <person name="Han Y."/>
            <person name="Li Y."/>
            <person name="Li X."/>
            <person name="Wang S."/>
            <person name="Shi Q."/>
            <person name="Liu S."/>
            <person name="Cho W.K."/>
            <person name="Kim J.Y."/>
            <person name="Xu Y."/>
            <person name="Heller-Uszynska K."/>
            <person name="Miao H."/>
            <person name="Cheng Z."/>
            <person name="Zhang S."/>
            <person name="Wu J."/>
            <person name="Yang Y."/>
            <person name="Kang H."/>
            <person name="Li M."/>
            <person name="Liang H."/>
            <person name="Ren X."/>
            <person name="Shi Z."/>
            <person name="Wen M."/>
            <person name="Jian M."/>
            <person name="Yang H."/>
            <person name="Zhang G."/>
            <person name="Yang Z."/>
            <person name="Chen R."/>
            <person name="Liu S."/>
            <person name="Li J."/>
            <person name="Ma L."/>
            <person name="Liu H."/>
            <person name="Zhou Y."/>
            <person name="Zhao J."/>
            <person name="Fang X."/>
            <person name="Li G."/>
            <person name="Fang L."/>
            <person name="Li Y."/>
            <person name="Liu D."/>
            <person name="Zheng H."/>
            <person name="Zhang Y."/>
            <person name="Qin N."/>
            <person name="Li Z."/>
            <person name="Yang G."/>
            <person name="Yang S."/>
            <person name="Bolund L."/>
            <person name="Kristiansen K."/>
            <person name="Zheng H."/>
            <person name="Li S."/>
            <person name="Zhang X."/>
            <person name="Yang H."/>
            <person name="Wang J."/>
            <person name="Sun R."/>
            <person name="Zhang B."/>
            <person name="Jiang S."/>
            <person name="Wang J."/>
            <person name="Du Y."/>
            <person name="Li S."/>
        </authorList>
    </citation>
    <scope>NUCLEOTIDE SEQUENCE [LARGE SCALE GENOMIC DNA]</scope>
    <source>
        <strain evidence="11">cv. 9930</strain>
    </source>
</reference>
<dbReference type="InterPro" id="IPR037034">
    <property type="entry name" value="RNA_pol_Rpb2_2_sf"/>
</dbReference>
<evidence type="ECO:0000256" key="8">
    <source>
        <dbReference type="SAM" id="Phobius"/>
    </source>
</evidence>
<dbReference type="Proteomes" id="UP000029981">
    <property type="component" value="Chromosome 1"/>
</dbReference>
<evidence type="ECO:0000256" key="7">
    <source>
        <dbReference type="ARBA" id="ARBA00048552"/>
    </source>
</evidence>
<protein>
    <recommendedName>
        <fullName evidence="2">DNA-directed RNA polymerase</fullName>
        <ecNumber evidence="2">2.7.7.6</ecNumber>
    </recommendedName>
</protein>
<comment type="similarity">
    <text evidence="1">Belongs to the RNA polymerase beta chain family.</text>
</comment>
<dbReference type="GO" id="GO:0000428">
    <property type="term" value="C:DNA-directed RNA polymerase complex"/>
    <property type="evidence" value="ECO:0007669"/>
    <property type="project" value="UniProtKB-KW"/>
</dbReference>
<dbReference type="Pfam" id="PF04561">
    <property type="entry name" value="RNA_pol_Rpb2_2"/>
    <property type="match status" value="1"/>
</dbReference>
<organism evidence="10 11">
    <name type="scientific">Cucumis sativus</name>
    <name type="common">Cucumber</name>
    <dbReference type="NCBI Taxonomy" id="3659"/>
    <lineage>
        <taxon>Eukaryota</taxon>
        <taxon>Viridiplantae</taxon>
        <taxon>Streptophyta</taxon>
        <taxon>Embryophyta</taxon>
        <taxon>Tracheophyta</taxon>
        <taxon>Spermatophyta</taxon>
        <taxon>Magnoliopsida</taxon>
        <taxon>eudicotyledons</taxon>
        <taxon>Gunneridae</taxon>
        <taxon>Pentapetalae</taxon>
        <taxon>rosids</taxon>
        <taxon>fabids</taxon>
        <taxon>Cucurbitales</taxon>
        <taxon>Cucurbitaceae</taxon>
        <taxon>Benincaseae</taxon>
        <taxon>Cucumis</taxon>
    </lineage>
</organism>
<dbReference type="STRING" id="3659.A0A0A0M3D4"/>
<evidence type="ECO:0000259" key="9">
    <source>
        <dbReference type="Pfam" id="PF04561"/>
    </source>
</evidence>
<keyword evidence="3" id="KW-0240">DNA-directed RNA polymerase</keyword>
<reference evidence="10 11" key="3">
    <citation type="journal article" date="2010" name="BMC Genomics">
        <title>Transcriptome sequencing and comparative analysis of cucumber flowers with different sex types.</title>
        <authorList>
            <person name="Guo S."/>
            <person name="Zheng Y."/>
            <person name="Joung J.G."/>
            <person name="Liu S."/>
            <person name="Zhang Z."/>
            <person name="Crasta O.R."/>
            <person name="Sobral B.W."/>
            <person name="Xu Y."/>
            <person name="Huang S."/>
            <person name="Fei Z."/>
        </authorList>
    </citation>
    <scope>NUCLEOTIDE SEQUENCE [LARGE SCALE GENOMIC DNA]</scope>
    <source>
        <strain evidence="11">cv. 9930</strain>
    </source>
</reference>
<proteinExistence type="inferred from homology"/>
<dbReference type="Gramene" id="KGN66746">
    <property type="protein sequence ID" value="KGN66746"/>
    <property type="gene ID" value="Csa_1G673530"/>
</dbReference>
<dbReference type="EC" id="2.7.7.6" evidence="2"/>
<dbReference type="GO" id="GO:0032549">
    <property type="term" value="F:ribonucleoside binding"/>
    <property type="evidence" value="ECO:0007669"/>
    <property type="project" value="InterPro"/>
</dbReference>
<dbReference type="GO" id="GO:0003677">
    <property type="term" value="F:DNA binding"/>
    <property type="evidence" value="ECO:0007669"/>
    <property type="project" value="InterPro"/>
</dbReference>
<dbReference type="PANTHER" id="PTHR20856">
    <property type="entry name" value="DNA-DIRECTED RNA POLYMERASE I SUBUNIT 2"/>
    <property type="match status" value="1"/>
</dbReference>
<keyword evidence="4" id="KW-0808">Transferase</keyword>
<keyword evidence="8" id="KW-0472">Membrane</keyword>
<dbReference type="SUPFAM" id="SSF64484">
    <property type="entry name" value="beta and beta-prime subunits of DNA dependent RNA-polymerase"/>
    <property type="match status" value="1"/>
</dbReference>
<sequence length="273" mass="31770">MRQNFRRVPSIKAFSMYDLKNFTPKRISFYQQFSCVGGDPVFSESLCKELQKKFFQQRCELGRIGRRNLNQRLNLDIPENNTFLLQRDILAAADHLIGLKFGMVSTNQLKVAEKTALLRPVELKRVPLALEASAFRSKFLDTDELISYCSWFATFSGVVPEWVQKTRIVKKLNKMLVNHLGLTLSKEDLQNVVDLMEPYGQISNGIELLNPPLDVRNYFTLVFKFLAVLVSYCHLKVVGLVFFIYPVAIHYLTITNFQVFKDYFLMHKRMKKH</sequence>
<evidence type="ECO:0000256" key="1">
    <source>
        <dbReference type="ARBA" id="ARBA00006835"/>
    </source>
</evidence>
<dbReference type="InterPro" id="IPR015712">
    <property type="entry name" value="DNA-dir_RNA_pol_su2"/>
</dbReference>
<evidence type="ECO:0000313" key="11">
    <source>
        <dbReference type="Proteomes" id="UP000029981"/>
    </source>
</evidence>
<dbReference type="Gene3D" id="3.90.1110.10">
    <property type="entry name" value="RNA polymerase Rpb2, domain 2"/>
    <property type="match status" value="1"/>
</dbReference>
<dbReference type="EMBL" id="CM002922">
    <property type="protein sequence ID" value="KGN66746.1"/>
    <property type="molecule type" value="Genomic_DNA"/>
</dbReference>
<keyword evidence="8" id="KW-0812">Transmembrane</keyword>
<evidence type="ECO:0000256" key="6">
    <source>
        <dbReference type="ARBA" id="ARBA00023163"/>
    </source>
</evidence>
<dbReference type="InterPro" id="IPR007642">
    <property type="entry name" value="RNA_pol_Rpb2_2"/>
</dbReference>
<dbReference type="GO" id="GO:0003899">
    <property type="term" value="F:DNA-directed RNA polymerase activity"/>
    <property type="evidence" value="ECO:0007669"/>
    <property type="project" value="UniProtKB-EC"/>
</dbReference>
<feature type="domain" description="RNA polymerase Rpb2" evidence="9">
    <location>
        <begin position="29"/>
        <end position="105"/>
    </location>
</feature>
<evidence type="ECO:0000313" key="10">
    <source>
        <dbReference type="EMBL" id="KGN66746.1"/>
    </source>
</evidence>
<evidence type="ECO:0000256" key="5">
    <source>
        <dbReference type="ARBA" id="ARBA00022695"/>
    </source>
</evidence>
<evidence type="ECO:0000256" key="4">
    <source>
        <dbReference type="ARBA" id="ARBA00022679"/>
    </source>
</evidence>
<evidence type="ECO:0000256" key="3">
    <source>
        <dbReference type="ARBA" id="ARBA00022478"/>
    </source>
</evidence>
<reference evidence="10 11" key="2">
    <citation type="journal article" date="2009" name="PLoS ONE">
        <title>An integrated genetic and cytogenetic map of the cucumber genome.</title>
        <authorList>
            <person name="Ren Y."/>
            <person name="Zhang Z."/>
            <person name="Liu J."/>
            <person name="Staub J.E."/>
            <person name="Han Y."/>
            <person name="Cheng Z."/>
            <person name="Li X."/>
            <person name="Lu J."/>
            <person name="Miao H."/>
            <person name="Kang H."/>
            <person name="Xie B."/>
            <person name="Gu X."/>
            <person name="Wang X."/>
            <person name="Du Y."/>
            <person name="Jin W."/>
            <person name="Huang S."/>
        </authorList>
    </citation>
    <scope>NUCLEOTIDE SEQUENCE [LARGE SCALE GENOMIC DNA]</scope>
    <source>
        <strain evidence="11">cv. 9930</strain>
    </source>
</reference>
<keyword evidence="5" id="KW-0548">Nucleotidyltransferase</keyword>
<keyword evidence="8" id="KW-1133">Transmembrane helix</keyword>
<keyword evidence="6" id="KW-0804">Transcription</keyword>
<dbReference type="AlphaFoldDB" id="A0A0A0M3D4"/>
<accession>A0A0A0M3D4</accession>
<feature type="transmembrane region" description="Helical" evidence="8">
    <location>
        <begin position="243"/>
        <end position="264"/>
    </location>
</feature>
<evidence type="ECO:0000256" key="2">
    <source>
        <dbReference type="ARBA" id="ARBA00012418"/>
    </source>
</evidence>
<keyword evidence="11" id="KW-1185">Reference proteome</keyword>
<gene>
    <name evidence="10" type="ORF">Csa_1G673530</name>
</gene>
<reference evidence="10 11" key="4">
    <citation type="journal article" date="2011" name="BMC Genomics">
        <title>RNA-Seq improves annotation of protein-coding genes in the cucumber genome.</title>
        <authorList>
            <person name="Li Z."/>
            <person name="Zhang Z."/>
            <person name="Yan P."/>
            <person name="Huang S."/>
            <person name="Fei Z."/>
            <person name="Lin K."/>
        </authorList>
    </citation>
    <scope>NUCLEOTIDE SEQUENCE [LARGE SCALE GENOMIC DNA]</scope>
    <source>
        <strain evidence="11">cv. 9930</strain>
    </source>
</reference>
<name>A0A0A0M3D4_CUCSA</name>